<dbReference type="InterPro" id="IPR036318">
    <property type="entry name" value="FAD-bd_PCMH-like_sf"/>
</dbReference>
<dbReference type="InterPro" id="IPR019587">
    <property type="entry name" value="Polyketide_cyclase/dehydratase"/>
</dbReference>
<feature type="domain" description="FAD-binding PCMH-type" evidence="2">
    <location>
        <begin position="227"/>
        <end position="399"/>
    </location>
</feature>
<dbReference type="CDD" id="cd07822">
    <property type="entry name" value="SRPBCC_4"/>
    <property type="match status" value="1"/>
</dbReference>
<dbReference type="InterPro" id="IPR023393">
    <property type="entry name" value="START-like_dom_sf"/>
</dbReference>
<comment type="caution">
    <text evidence="3">The sequence shown here is derived from an EMBL/GenBank/DDBJ whole genome shotgun (WGS) entry which is preliminary data.</text>
</comment>
<dbReference type="Gene3D" id="3.30.530.20">
    <property type="match status" value="1"/>
</dbReference>
<dbReference type="GO" id="GO:0071949">
    <property type="term" value="F:FAD binding"/>
    <property type="evidence" value="ECO:0007669"/>
    <property type="project" value="InterPro"/>
</dbReference>
<dbReference type="PANTHER" id="PTHR43762">
    <property type="entry name" value="L-GULONOLACTONE OXIDASE"/>
    <property type="match status" value="1"/>
</dbReference>
<dbReference type="Pfam" id="PF10604">
    <property type="entry name" value="Polyketide_cyc2"/>
    <property type="match status" value="1"/>
</dbReference>
<evidence type="ECO:0000313" key="3">
    <source>
        <dbReference type="EMBL" id="TYP88978.1"/>
    </source>
</evidence>
<dbReference type="InterPro" id="IPR016169">
    <property type="entry name" value="FAD-bd_PCMH_sub2"/>
</dbReference>
<proteinExistence type="predicted"/>
<feature type="region of interest" description="Disordered" evidence="1">
    <location>
        <begin position="144"/>
        <end position="194"/>
    </location>
</feature>
<dbReference type="RefSeq" id="WP_166532198.1">
    <property type="nucleotide sequence ID" value="NZ_VNHW01000003.1"/>
</dbReference>
<dbReference type="Gene3D" id="3.30.465.10">
    <property type="match status" value="1"/>
</dbReference>
<reference evidence="3 4" key="1">
    <citation type="submission" date="2019-07" db="EMBL/GenBank/DDBJ databases">
        <title>Genomic Encyclopedia of Archaeal and Bacterial Type Strains, Phase II (KMG-II): from individual species to whole genera.</title>
        <authorList>
            <person name="Goeker M."/>
        </authorList>
    </citation>
    <scope>NUCLEOTIDE SEQUENCE [LARGE SCALE GENOMIC DNA]</scope>
    <source>
        <strain evidence="3 4">DSM 46842</strain>
    </source>
</reference>
<dbReference type="InterPro" id="IPR010031">
    <property type="entry name" value="FAD_lactone_oxidase-like"/>
</dbReference>
<sequence>MTGGAGEIRSSAELPGSAERVWQELTAFATFPAWNPFIRRAEGALVVGSRLRIRLRLDGLPVPFRPTLTVVDPPYSLRWLAAQPIRGLFDVDRRFEITPLGPDRCRLTQSETATGLLAPLLLPLGRRPILAGYRAFEAALRTRVAAPPSRPPHLREDAPMTDTRRRVSNGLPHQRSDSSSAENPPPIAPAGGAPLWKRRISSHETFAHDSIDSLGYDWERISNPTMPPRFPRKIYLPQTTEDIVAAVREAKQLGERLSIRSKGHSSNDLVLTEGGSMLLTEKLDGILEVDREAMTATIQAGAVSAQVDDHLSELGLGLPVIGDHNHITAGGFASVGGISPASHRFGLFVDQIERLQYVTWDGDLVACSREENRDDFHKVLCGLGRHGVMATLTVRLIEIDKYRTVLKNHQQHHWDVEAFISGAAHAIRNPGEAQYERGVWIDFPRRGGGSFGMGQFSAYHPTDQTAYAKARDRLSYDALHGLGYVGGRLPARVDRALKLAGMTGVLFSPMYATVKNVEFFTDKVLDSTVGDPTRMFIVLAPLDRFEQLFRETYELMRRYRTERDCFTFISVYVKSITSEYLATGGRGNQFCELMFYQGMSAGGMDEQVLEELVTELDDICIAHDGFRYMHTKTSKDPARRDKVDPNVHWTRLAEQRSATTQEEVLGA</sequence>
<dbReference type="PANTHER" id="PTHR43762:SF1">
    <property type="entry name" value="D-ARABINONO-1,4-LACTONE OXIDASE"/>
    <property type="match status" value="1"/>
</dbReference>
<evidence type="ECO:0000256" key="1">
    <source>
        <dbReference type="SAM" id="MobiDB-lite"/>
    </source>
</evidence>
<dbReference type="AlphaFoldDB" id="A0A5S5D145"/>
<organism evidence="3 4">
    <name type="scientific">Blastococcus xanthinilyticus</name>
    <dbReference type="NCBI Taxonomy" id="1564164"/>
    <lineage>
        <taxon>Bacteria</taxon>
        <taxon>Bacillati</taxon>
        <taxon>Actinomycetota</taxon>
        <taxon>Actinomycetes</taxon>
        <taxon>Geodermatophilales</taxon>
        <taxon>Geodermatophilaceae</taxon>
        <taxon>Blastococcus</taxon>
    </lineage>
</organism>
<dbReference type="InterPro" id="IPR006094">
    <property type="entry name" value="Oxid_FAD_bind_N"/>
</dbReference>
<dbReference type="Proteomes" id="UP000322499">
    <property type="component" value="Unassembled WGS sequence"/>
</dbReference>
<dbReference type="InterPro" id="IPR016166">
    <property type="entry name" value="FAD-bd_PCMH"/>
</dbReference>
<accession>A0A5S5D145</accession>
<dbReference type="PROSITE" id="PS51387">
    <property type="entry name" value="FAD_PCMH"/>
    <property type="match status" value="1"/>
</dbReference>
<dbReference type="Pfam" id="PF01565">
    <property type="entry name" value="FAD_binding_4"/>
    <property type="match status" value="1"/>
</dbReference>
<name>A0A5S5D145_9ACTN</name>
<feature type="compositionally biased region" description="Basic and acidic residues" evidence="1">
    <location>
        <begin position="153"/>
        <end position="165"/>
    </location>
</feature>
<dbReference type="EMBL" id="VNHW01000003">
    <property type="protein sequence ID" value="TYP88978.1"/>
    <property type="molecule type" value="Genomic_DNA"/>
</dbReference>
<protein>
    <submittedName>
        <fullName evidence="3">Polyketide cyclase/dehydrase/lipid transport protein</fullName>
    </submittedName>
</protein>
<evidence type="ECO:0000259" key="2">
    <source>
        <dbReference type="PROSITE" id="PS51387"/>
    </source>
</evidence>
<evidence type="ECO:0000313" key="4">
    <source>
        <dbReference type="Proteomes" id="UP000322499"/>
    </source>
</evidence>
<keyword evidence="4" id="KW-1185">Reference proteome</keyword>
<gene>
    <name evidence="3" type="ORF">BD833_103134</name>
</gene>
<dbReference type="SUPFAM" id="SSF55961">
    <property type="entry name" value="Bet v1-like"/>
    <property type="match status" value="1"/>
</dbReference>
<dbReference type="SUPFAM" id="SSF56176">
    <property type="entry name" value="FAD-binding/transporter-associated domain-like"/>
    <property type="match status" value="1"/>
</dbReference>
<dbReference type="GO" id="GO:0016899">
    <property type="term" value="F:oxidoreductase activity, acting on the CH-OH group of donors, oxygen as acceptor"/>
    <property type="evidence" value="ECO:0007669"/>
    <property type="project" value="InterPro"/>
</dbReference>